<comment type="pathway">
    <text evidence="1">Amino-acid biosynthesis; L-leucine biosynthesis; L-leucine from 3-methyl-2-oxobutanoate: step 1/4.</text>
</comment>
<dbReference type="InterPro" id="IPR054691">
    <property type="entry name" value="LeuA/HCS_post-cat"/>
</dbReference>
<dbReference type="AlphaFoldDB" id="A0A1G7VKD0"/>
<dbReference type="InterPro" id="IPR013785">
    <property type="entry name" value="Aldolase_TIM"/>
</dbReference>
<dbReference type="GO" id="GO:0009098">
    <property type="term" value="P:L-leucine biosynthetic process"/>
    <property type="evidence" value="ECO:0007669"/>
    <property type="project" value="UniProtKB-KW"/>
</dbReference>
<dbReference type="PANTHER" id="PTHR10277">
    <property type="entry name" value="HOMOCITRATE SYNTHASE-RELATED"/>
    <property type="match status" value="1"/>
</dbReference>
<protein>
    <recommendedName>
        <fullName evidence="3">2-isopropylmalate synthase</fullName>
        <ecNumber evidence="3">2.3.3.13</ecNumber>
    </recommendedName>
</protein>
<dbReference type="InterPro" id="IPR002034">
    <property type="entry name" value="AIPM/Hcit_synth_CS"/>
</dbReference>
<dbReference type="PANTHER" id="PTHR10277:SF9">
    <property type="entry name" value="2-ISOPROPYLMALATE SYNTHASE 1, CHLOROPLASTIC-RELATED"/>
    <property type="match status" value="1"/>
</dbReference>
<dbReference type="Proteomes" id="UP000199623">
    <property type="component" value="Unassembled WGS sequence"/>
</dbReference>
<proteinExistence type="inferred from homology"/>
<dbReference type="RefSeq" id="WP_090052113.1">
    <property type="nucleotide sequence ID" value="NZ_FNCC01000009.1"/>
</dbReference>
<dbReference type="Gene3D" id="3.20.20.70">
    <property type="entry name" value="Aldolase class I"/>
    <property type="match status" value="1"/>
</dbReference>
<dbReference type="InterPro" id="IPR000891">
    <property type="entry name" value="PYR_CT"/>
</dbReference>
<feature type="domain" description="Pyruvate carboxyltransferase" evidence="10">
    <location>
        <begin position="12"/>
        <end position="272"/>
    </location>
</feature>
<dbReference type="SUPFAM" id="SSF51569">
    <property type="entry name" value="Aldolase"/>
    <property type="match status" value="1"/>
</dbReference>
<keyword evidence="8" id="KW-0100">Branched-chain amino acid biosynthesis</keyword>
<dbReference type="InterPro" id="IPR050073">
    <property type="entry name" value="2-IPM_HCS-like"/>
</dbReference>
<dbReference type="EC" id="2.3.3.13" evidence="3"/>
<dbReference type="Pfam" id="PF00682">
    <property type="entry name" value="HMGL-like"/>
    <property type="match status" value="1"/>
</dbReference>
<evidence type="ECO:0000256" key="6">
    <source>
        <dbReference type="ARBA" id="ARBA00022679"/>
    </source>
</evidence>
<keyword evidence="5" id="KW-0028">Amino-acid biosynthesis</keyword>
<dbReference type="STRING" id="200378.SAMN05216553_109246"/>
<sequence>MSPTGKRGSRRISVFDTTLRDGEQAPGNAMSAQTKLELALAIEALGVDVIEVGFPNSSPSDLAALRLVSEALTTARFCSLARANRADIEAAVTAGGTERHQVEIMVTGSELHMEHKRGITRAENLAETEFAIGLARSLGVRDISLGLEDASRGSDDLLRALIETGLSEGATTVVLADTTGHMVPAEFGDMTAKVRSWIPSDVVLSVHCHDDMGLSLANALAAVEAGADEVQATVAGIGERAGNTPLEELATVLTYKGHLYDAYTTLDTTGLYEVFQTLSRKIGLAPPRNKAVFGDNVFSTLAGIHQAGMLRNPITYEYVEPERFGRERKILVGRHSGRAVLRHVFDELGLPWDQELGQKLYEEHIASRSDGDFISVAELKHVLSTTVAAAI</sequence>
<dbReference type="PROSITE" id="PS50991">
    <property type="entry name" value="PYR_CT"/>
    <property type="match status" value="1"/>
</dbReference>
<evidence type="ECO:0000256" key="4">
    <source>
        <dbReference type="ARBA" id="ARBA00022430"/>
    </source>
</evidence>
<reference evidence="12" key="1">
    <citation type="submission" date="2016-10" db="EMBL/GenBank/DDBJ databases">
        <authorList>
            <person name="Varghese N."/>
            <person name="Submissions S."/>
        </authorList>
    </citation>
    <scope>NUCLEOTIDE SEQUENCE [LARGE SCALE GENOMIC DNA]</scope>
    <source>
        <strain evidence="12">CGMCC 4.3506</strain>
    </source>
</reference>
<dbReference type="PROSITE" id="PS00815">
    <property type="entry name" value="AIPM_HOMOCIT_SYNTH_1"/>
    <property type="match status" value="1"/>
</dbReference>
<accession>A0A1G7VKD0</accession>
<keyword evidence="4" id="KW-0432">Leucine biosynthesis</keyword>
<evidence type="ECO:0000256" key="7">
    <source>
        <dbReference type="ARBA" id="ARBA00023211"/>
    </source>
</evidence>
<keyword evidence="12" id="KW-1185">Reference proteome</keyword>
<dbReference type="Pfam" id="PF22617">
    <property type="entry name" value="HCS_D2"/>
    <property type="match status" value="1"/>
</dbReference>
<evidence type="ECO:0000256" key="2">
    <source>
        <dbReference type="ARBA" id="ARBA00009396"/>
    </source>
</evidence>
<dbReference type="GO" id="GO:0003852">
    <property type="term" value="F:2-isopropylmalate synthase activity"/>
    <property type="evidence" value="ECO:0007669"/>
    <property type="project" value="UniProtKB-EC"/>
</dbReference>
<evidence type="ECO:0000256" key="3">
    <source>
        <dbReference type="ARBA" id="ARBA00012973"/>
    </source>
</evidence>
<evidence type="ECO:0000313" key="12">
    <source>
        <dbReference type="Proteomes" id="UP000199623"/>
    </source>
</evidence>
<name>A0A1G7VKD0_9PSEU</name>
<comment type="similarity">
    <text evidence="2">Belongs to the alpha-IPM synthase/homocitrate synthase family. LeuA type 1 subfamily.</text>
</comment>
<gene>
    <name evidence="11" type="ORF">SAMN05216553_109246</name>
</gene>
<evidence type="ECO:0000256" key="5">
    <source>
        <dbReference type="ARBA" id="ARBA00022605"/>
    </source>
</evidence>
<organism evidence="11 12">
    <name type="scientific">Lentzea fradiae</name>
    <dbReference type="NCBI Taxonomy" id="200378"/>
    <lineage>
        <taxon>Bacteria</taxon>
        <taxon>Bacillati</taxon>
        <taxon>Actinomycetota</taxon>
        <taxon>Actinomycetes</taxon>
        <taxon>Pseudonocardiales</taxon>
        <taxon>Pseudonocardiaceae</taxon>
        <taxon>Lentzea</taxon>
    </lineage>
</organism>
<evidence type="ECO:0000256" key="9">
    <source>
        <dbReference type="RuleBase" id="RU003523"/>
    </source>
</evidence>
<dbReference type="Gene3D" id="1.10.238.260">
    <property type="match status" value="1"/>
</dbReference>
<keyword evidence="6 9" id="KW-0808">Transferase</keyword>
<evidence type="ECO:0000259" key="10">
    <source>
        <dbReference type="PROSITE" id="PS50991"/>
    </source>
</evidence>
<dbReference type="PROSITE" id="PS00816">
    <property type="entry name" value="AIPM_HOMOCIT_SYNTH_2"/>
    <property type="match status" value="1"/>
</dbReference>
<evidence type="ECO:0000256" key="1">
    <source>
        <dbReference type="ARBA" id="ARBA00004689"/>
    </source>
</evidence>
<evidence type="ECO:0000313" key="11">
    <source>
        <dbReference type="EMBL" id="SDG59380.1"/>
    </source>
</evidence>
<dbReference type="EMBL" id="FNCC01000009">
    <property type="protein sequence ID" value="SDG59380.1"/>
    <property type="molecule type" value="Genomic_DNA"/>
</dbReference>
<keyword evidence="7" id="KW-0464">Manganese</keyword>
<evidence type="ECO:0000256" key="8">
    <source>
        <dbReference type="ARBA" id="ARBA00023304"/>
    </source>
</evidence>
<dbReference type="OrthoDB" id="9803573at2"/>